<dbReference type="PANTHER" id="PTHR37936:SF3">
    <property type="entry name" value="TRANSPOSASE INSC FOR INSERTION ELEMENT IS2A-RELATED"/>
    <property type="match status" value="1"/>
</dbReference>
<evidence type="ECO:0000256" key="1">
    <source>
        <dbReference type="ARBA" id="ARBA00009964"/>
    </source>
</evidence>
<organism evidence="2 3">
    <name type="scientific">Paraburkholderia monticola</name>
    <dbReference type="NCBI Taxonomy" id="1399968"/>
    <lineage>
        <taxon>Bacteria</taxon>
        <taxon>Pseudomonadati</taxon>
        <taxon>Pseudomonadota</taxon>
        <taxon>Betaproteobacteria</taxon>
        <taxon>Burkholderiales</taxon>
        <taxon>Burkholderiaceae</taxon>
        <taxon>Paraburkholderia</taxon>
    </lineage>
</organism>
<dbReference type="GO" id="GO:0006313">
    <property type="term" value="P:DNA transposition"/>
    <property type="evidence" value="ECO:0007669"/>
    <property type="project" value="InterPro"/>
</dbReference>
<dbReference type="STRING" id="1399968.CI15_15340"/>
<dbReference type="GO" id="GO:0004803">
    <property type="term" value="F:transposase activity"/>
    <property type="evidence" value="ECO:0007669"/>
    <property type="project" value="InterPro"/>
</dbReference>
<keyword evidence="3" id="KW-1185">Reference proteome</keyword>
<dbReference type="PANTHER" id="PTHR37936">
    <property type="entry name" value="TRANSPOSASE INSC FOR INSERTION ELEMENT IS2A-RELATED"/>
    <property type="match status" value="1"/>
</dbReference>
<evidence type="ECO:0000313" key="2">
    <source>
        <dbReference type="EMBL" id="KXU87515.1"/>
    </source>
</evidence>
<proteinExistence type="inferred from homology"/>
<accession>A0A149PR12</accession>
<dbReference type="EMBL" id="LRBG01000012">
    <property type="protein sequence ID" value="KXU87515.1"/>
    <property type="molecule type" value="Genomic_DNA"/>
</dbReference>
<name>A0A149PR12_9BURK</name>
<gene>
    <name evidence="2" type="ORF">CI15_15340</name>
</gene>
<dbReference type="InterPro" id="IPR036388">
    <property type="entry name" value="WH-like_DNA-bd_sf"/>
</dbReference>
<dbReference type="Gene3D" id="1.10.10.10">
    <property type="entry name" value="Winged helix-like DNA-binding domain superfamily/Winged helix DNA-binding domain"/>
    <property type="match status" value="1"/>
</dbReference>
<sequence length="120" mass="13575">MDALTGTRRRRRWSAQQRLAIVRESFAPGQSVATVARRHGVSSSQLFRWRKRYRDGSLSPSESGQRVVPASALTDALRQVRKLQRLLGRTIAENEMLREAVEYGRADKWAGCAPLPPEDD</sequence>
<reference evidence="2 3" key="1">
    <citation type="journal article" date="2015" name="Int. J. Syst. Evol. Microbiol.">
        <title>Burkholderia monticola sp. nov., isolated from mountain soil.</title>
        <authorList>
            <person name="Baek I."/>
            <person name="Seo B."/>
            <person name="Lee I."/>
            <person name="Yi H."/>
            <person name="Chun J."/>
        </authorList>
    </citation>
    <scope>NUCLEOTIDE SEQUENCE [LARGE SCALE GENOMIC DNA]</scope>
    <source>
        <strain evidence="2 3">JC2948</strain>
    </source>
</reference>
<dbReference type="InterPro" id="IPR010921">
    <property type="entry name" value="Trp_repressor/repl_initiator"/>
</dbReference>
<dbReference type="InterPro" id="IPR002514">
    <property type="entry name" value="Transposase_8"/>
</dbReference>
<dbReference type="GO" id="GO:0043565">
    <property type="term" value="F:sequence-specific DNA binding"/>
    <property type="evidence" value="ECO:0007669"/>
    <property type="project" value="InterPro"/>
</dbReference>
<comment type="caution">
    <text evidence="2">The sequence shown here is derived from an EMBL/GenBank/DDBJ whole genome shotgun (WGS) entry which is preliminary data.</text>
</comment>
<dbReference type="Proteomes" id="UP000075613">
    <property type="component" value="Unassembled WGS sequence"/>
</dbReference>
<comment type="similarity">
    <text evidence="1">Belongs to the transposase 8 family.</text>
</comment>
<dbReference type="OrthoDB" id="9774685at2"/>
<dbReference type="Pfam" id="PF01527">
    <property type="entry name" value="HTH_Tnp_1"/>
    <property type="match status" value="1"/>
</dbReference>
<evidence type="ECO:0000313" key="3">
    <source>
        <dbReference type="Proteomes" id="UP000075613"/>
    </source>
</evidence>
<protein>
    <submittedName>
        <fullName evidence="2">Transposase</fullName>
    </submittedName>
</protein>
<dbReference type="SUPFAM" id="SSF48295">
    <property type="entry name" value="TrpR-like"/>
    <property type="match status" value="1"/>
</dbReference>
<dbReference type="AlphaFoldDB" id="A0A149PR12"/>